<protein>
    <recommendedName>
        <fullName evidence="4">Pentatricopeptide repeat-containing protein-mitochondrial domain-containing protein</fullName>
    </recommendedName>
</protein>
<accession>A0A9W8E3P4</accession>
<evidence type="ECO:0000256" key="2">
    <source>
        <dbReference type="PROSITE-ProRule" id="PRU00708"/>
    </source>
</evidence>
<dbReference type="Pfam" id="PF13812">
    <property type="entry name" value="PPR_3"/>
    <property type="match status" value="1"/>
</dbReference>
<reference evidence="5" key="1">
    <citation type="submission" date="2022-07" db="EMBL/GenBank/DDBJ databases">
        <title>Phylogenomic reconstructions and comparative analyses of Kickxellomycotina fungi.</title>
        <authorList>
            <person name="Reynolds N.K."/>
            <person name="Stajich J.E."/>
            <person name="Barry K."/>
            <person name="Grigoriev I.V."/>
            <person name="Crous P."/>
            <person name="Smith M.E."/>
        </authorList>
    </citation>
    <scope>NUCLEOTIDE SEQUENCE</scope>
    <source>
        <strain evidence="5">RSA 1196</strain>
    </source>
</reference>
<sequence>REPSNEDANKLTLDDSWYEALDQSTPSTDNEPPPLSTIRQDSESTHGEALKIGTSRPWFTFAMDRLLEKGNAPGIFHKCQEMTNQGITPDKETYAYFFKACKLTGQFQRAYRGLEEMLQQGIPANLSHFHLVMSIAMLRRHSYGCQKVYDLMQNYRVQPSTLTYQYLIGSLCLEGQVELAYRLWGIIRNSEFEPTETTTELLVNALATARAVQESFGVLLECEERNLSVKASTYMHLFRAATEVGHIDATLHTWKKA</sequence>
<name>A0A9W8E3P4_9FUNG</name>
<comment type="caution">
    <text evidence="5">The sequence shown here is derived from an EMBL/GenBank/DDBJ whole genome shotgun (WGS) entry which is preliminary data.</text>
</comment>
<gene>
    <name evidence="5" type="ORF">IWQ62_006516</name>
</gene>
<dbReference type="InterPro" id="IPR002885">
    <property type="entry name" value="PPR_rpt"/>
</dbReference>
<evidence type="ECO:0000313" key="6">
    <source>
        <dbReference type="Proteomes" id="UP001150925"/>
    </source>
</evidence>
<dbReference type="OrthoDB" id="185373at2759"/>
<proteinExistence type="predicted"/>
<dbReference type="PANTHER" id="PTHR47939:SF13">
    <property type="entry name" value="OS03G0201400 PROTEIN"/>
    <property type="match status" value="1"/>
</dbReference>
<evidence type="ECO:0000256" key="1">
    <source>
        <dbReference type="ARBA" id="ARBA00022737"/>
    </source>
</evidence>
<feature type="region of interest" description="Disordered" evidence="3">
    <location>
        <begin position="1"/>
        <end position="47"/>
    </location>
</feature>
<dbReference type="InterPro" id="IPR011990">
    <property type="entry name" value="TPR-like_helical_dom_sf"/>
</dbReference>
<organism evidence="5 6">
    <name type="scientific">Dispira parvispora</name>
    <dbReference type="NCBI Taxonomy" id="1520584"/>
    <lineage>
        <taxon>Eukaryota</taxon>
        <taxon>Fungi</taxon>
        <taxon>Fungi incertae sedis</taxon>
        <taxon>Zoopagomycota</taxon>
        <taxon>Kickxellomycotina</taxon>
        <taxon>Dimargaritomycetes</taxon>
        <taxon>Dimargaritales</taxon>
        <taxon>Dimargaritaceae</taxon>
        <taxon>Dispira</taxon>
    </lineage>
</organism>
<keyword evidence="6" id="KW-1185">Reference proteome</keyword>
<feature type="non-terminal residue" evidence="5">
    <location>
        <position position="1"/>
    </location>
</feature>
<evidence type="ECO:0000313" key="5">
    <source>
        <dbReference type="EMBL" id="KAJ1950759.1"/>
    </source>
</evidence>
<dbReference type="Gene3D" id="1.25.40.10">
    <property type="entry name" value="Tetratricopeptide repeat domain"/>
    <property type="match status" value="1"/>
</dbReference>
<evidence type="ECO:0000259" key="4">
    <source>
        <dbReference type="Pfam" id="PF23276"/>
    </source>
</evidence>
<feature type="domain" description="Pentatricopeptide repeat-containing protein-mitochondrial" evidence="4">
    <location>
        <begin position="147"/>
        <end position="256"/>
    </location>
</feature>
<dbReference type="AlphaFoldDB" id="A0A9W8E3P4"/>
<dbReference type="PROSITE" id="PS51375">
    <property type="entry name" value="PPR"/>
    <property type="match status" value="1"/>
</dbReference>
<dbReference type="InterPro" id="IPR050667">
    <property type="entry name" value="PPR-containing_protein"/>
</dbReference>
<evidence type="ECO:0000256" key="3">
    <source>
        <dbReference type="SAM" id="MobiDB-lite"/>
    </source>
</evidence>
<dbReference type="PANTHER" id="PTHR47939">
    <property type="entry name" value="MEMBRANE-ASSOCIATED SALT-INDUCIBLE PROTEIN-LIKE"/>
    <property type="match status" value="1"/>
</dbReference>
<dbReference type="Pfam" id="PF23276">
    <property type="entry name" value="TPR_24"/>
    <property type="match status" value="1"/>
</dbReference>
<feature type="compositionally biased region" description="Basic and acidic residues" evidence="3">
    <location>
        <begin position="1"/>
        <end position="13"/>
    </location>
</feature>
<feature type="non-terminal residue" evidence="5">
    <location>
        <position position="257"/>
    </location>
</feature>
<dbReference type="EMBL" id="JANBPY010003649">
    <property type="protein sequence ID" value="KAJ1950759.1"/>
    <property type="molecule type" value="Genomic_DNA"/>
</dbReference>
<dbReference type="InterPro" id="IPR057027">
    <property type="entry name" value="TPR_mt"/>
</dbReference>
<keyword evidence="1" id="KW-0677">Repeat</keyword>
<feature type="repeat" description="PPR" evidence="2">
    <location>
        <begin position="160"/>
        <end position="194"/>
    </location>
</feature>
<dbReference type="NCBIfam" id="TIGR00756">
    <property type="entry name" value="PPR"/>
    <property type="match status" value="1"/>
</dbReference>
<dbReference type="Proteomes" id="UP001150925">
    <property type="component" value="Unassembled WGS sequence"/>
</dbReference>